<protein>
    <submittedName>
        <fullName evidence="9">Putative MFS family arabinose efflux permease</fullName>
    </submittedName>
</protein>
<gene>
    <name evidence="9" type="ORF">CLV43_11644</name>
</gene>
<dbReference type="CDD" id="cd06173">
    <property type="entry name" value="MFS_MefA_like"/>
    <property type="match status" value="1"/>
</dbReference>
<dbReference type="Gene3D" id="1.20.1250.20">
    <property type="entry name" value="MFS general substrate transporter like domains"/>
    <property type="match status" value="1"/>
</dbReference>
<keyword evidence="10" id="KW-1185">Reference proteome</keyword>
<proteinExistence type="predicted"/>
<evidence type="ECO:0000256" key="2">
    <source>
        <dbReference type="ARBA" id="ARBA00022448"/>
    </source>
</evidence>
<dbReference type="Proteomes" id="UP000239494">
    <property type="component" value="Unassembled WGS sequence"/>
</dbReference>
<evidence type="ECO:0000313" key="9">
    <source>
        <dbReference type="EMBL" id="PRY34537.1"/>
    </source>
</evidence>
<dbReference type="InterPro" id="IPR036259">
    <property type="entry name" value="MFS_trans_sf"/>
</dbReference>
<evidence type="ECO:0000256" key="5">
    <source>
        <dbReference type="ARBA" id="ARBA00022989"/>
    </source>
</evidence>
<feature type="domain" description="Major facilitator superfamily (MFS) profile" evidence="8">
    <location>
        <begin position="239"/>
        <end position="436"/>
    </location>
</feature>
<dbReference type="PANTHER" id="PTHR23513">
    <property type="entry name" value="INTEGRAL MEMBRANE EFFLUX PROTEIN-RELATED"/>
    <property type="match status" value="1"/>
</dbReference>
<keyword evidence="5 7" id="KW-1133">Transmembrane helix</keyword>
<dbReference type="InterPro" id="IPR020846">
    <property type="entry name" value="MFS_dom"/>
</dbReference>
<keyword evidence="4 7" id="KW-0812">Transmembrane</keyword>
<evidence type="ECO:0000256" key="7">
    <source>
        <dbReference type="SAM" id="Phobius"/>
    </source>
</evidence>
<evidence type="ECO:0000256" key="3">
    <source>
        <dbReference type="ARBA" id="ARBA00022475"/>
    </source>
</evidence>
<dbReference type="RefSeq" id="WP_211304779.1">
    <property type="nucleotide sequence ID" value="NZ_PVTF01000016.1"/>
</dbReference>
<dbReference type="GO" id="GO:0005886">
    <property type="term" value="C:plasma membrane"/>
    <property type="evidence" value="ECO:0007669"/>
    <property type="project" value="UniProtKB-SubCell"/>
</dbReference>
<dbReference type="EMBL" id="PVTF01000016">
    <property type="protein sequence ID" value="PRY34537.1"/>
    <property type="molecule type" value="Genomic_DNA"/>
</dbReference>
<feature type="transmembrane region" description="Helical" evidence="7">
    <location>
        <begin position="306"/>
        <end position="324"/>
    </location>
</feature>
<reference evidence="9 10" key="1">
    <citation type="submission" date="2018-03" db="EMBL/GenBank/DDBJ databases">
        <title>Genomic Encyclopedia of Archaeal and Bacterial Type Strains, Phase II (KMG-II): from individual species to whole genera.</title>
        <authorList>
            <person name="Goeker M."/>
        </authorList>
    </citation>
    <scope>NUCLEOTIDE SEQUENCE [LARGE SCALE GENOMIC DNA]</scope>
    <source>
        <strain evidence="9 10">DSM 44720</strain>
    </source>
</reference>
<evidence type="ECO:0000256" key="6">
    <source>
        <dbReference type="ARBA" id="ARBA00023136"/>
    </source>
</evidence>
<organism evidence="9 10">
    <name type="scientific">Umezawaea tangerina</name>
    <dbReference type="NCBI Taxonomy" id="84725"/>
    <lineage>
        <taxon>Bacteria</taxon>
        <taxon>Bacillati</taxon>
        <taxon>Actinomycetota</taxon>
        <taxon>Actinomycetes</taxon>
        <taxon>Pseudonocardiales</taxon>
        <taxon>Pseudonocardiaceae</taxon>
        <taxon>Umezawaea</taxon>
    </lineage>
</organism>
<evidence type="ECO:0000256" key="1">
    <source>
        <dbReference type="ARBA" id="ARBA00004651"/>
    </source>
</evidence>
<evidence type="ECO:0000313" key="10">
    <source>
        <dbReference type="Proteomes" id="UP000239494"/>
    </source>
</evidence>
<keyword evidence="2" id="KW-0813">Transport</keyword>
<feature type="transmembrane region" description="Helical" evidence="7">
    <location>
        <begin position="272"/>
        <end position="294"/>
    </location>
</feature>
<feature type="transmembrane region" description="Helical" evidence="7">
    <location>
        <begin position="98"/>
        <end position="118"/>
    </location>
</feature>
<dbReference type="PANTHER" id="PTHR23513:SF6">
    <property type="entry name" value="MAJOR FACILITATOR SUPERFAMILY ASSOCIATED DOMAIN-CONTAINING PROTEIN"/>
    <property type="match status" value="1"/>
</dbReference>
<keyword evidence="6 7" id="KW-0472">Membrane</keyword>
<feature type="transmembrane region" description="Helical" evidence="7">
    <location>
        <begin position="373"/>
        <end position="393"/>
    </location>
</feature>
<name>A0A2T0SM91_9PSEU</name>
<feature type="transmembrane region" description="Helical" evidence="7">
    <location>
        <begin position="67"/>
        <end position="86"/>
    </location>
</feature>
<evidence type="ECO:0000256" key="4">
    <source>
        <dbReference type="ARBA" id="ARBA00022692"/>
    </source>
</evidence>
<accession>A0A2T0SM91</accession>
<keyword evidence="3" id="KW-1003">Cell membrane</keyword>
<comment type="caution">
    <text evidence="9">The sequence shown here is derived from an EMBL/GenBank/DDBJ whole genome shotgun (WGS) entry which is preliminary data.</text>
</comment>
<dbReference type="GO" id="GO:0022857">
    <property type="term" value="F:transmembrane transporter activity"/>
    <property type="evidence" value="ECO:0007669"/>
    <property type="project" value="InterPro"/>
</dbReference>
<feature type="transmembrane region" description="Helical" evidence="7">
    <location>
        <begin position="242"/>
        <end position="266"/>
    </location>
</feature>
<dbReference type="SUPFAM" id="SSF103473">
    <property type="entry name" value="MFS general substrate transporter"/>
    <property type="match status" value="1"/>
</dbReference>
<evidence type="ECO:0000259" key="8">
    <source>
        <dbReference type="PROSITE" id="PS50850"/>
    </source>
</evidence>
<dbReference type="InterPro" id="IPR010290">
    <property type="entry name" value="TM_effector"/>
</dbReference>
<sequence>MTTTETNPADTAVQDPPRRRGGLLWHRDFRLLWAGETISKIGGTVTAVAVSLVAVDVLDAGGFEMGLLRAMSWVPWLLIGLPAGAWTDRMRRRPVMVTVDLVSMLLFLSVPIAAWAGALTMTQLLVVTLLAGVGQVFFSAAYQAYLPTVVDKEDLAEGNAKLAGSEQVAMVAGPGLGGLVVQALGAATGLLTQAVGFLVSAVCLRAIRAQEPPVERKAVRTTLRKDIGEGLRYVVRDPYLRVLALCSAVDNLTLSGAQALLVIFLFREVGEGPSTVGLLIGADALGGVLGALIATRIVKRFGSGRALLLAALGATPFGLLIPLTQPGYGLVFFVLGLMIPSVGIVVMNVVVNGFRQSYCPPDLLGRIFTSSRFVAFGVIPIGALLGGVLADAIGIREAMWVLLAATALGKLLRLLGPFRSQRVLPTEPPTAEEVSR</sequence>
<feature type="transmembrane region" description="Helical" evidence="7">
    <location>
        <begin position="330"/>
        <end position="352"/>
    </location>
</feature>
<feature type="transmembrane region" description="Helical" evidence="7">
    <location>
        <begin position="124"/>
        <end position="146"/>
    </location>
</feature>
<comment type="subcellular location">
    <subcellularLocation>
        <location evidence="1">Cell membrane</location>
        <topology evidence="1">Multi-pass membrane protein</topology>
    </subcellularLocation>
</comment>
<dbReference type="Pfam" id="PF05977">
    <property type="entry name" value="MFS_3"/>
    <property type="match status" value="1"/>
</dbReference>
<dbReference type="PROSITE" id="PS50850">
    <property type="entry name" value="MFS"/>
    <property type="match status" value="1"/>
</dbReference>
<feature type="transmembrane region" description="Helical" evidence="7">
    <location>
        <begin position="190"/>
        <end position="207"/>
    </location>
</feature>
<dbReference type="AlphaFoldDB" id="A0A2T0SM91"/>
<feature type="transmembrane region" description="Helical" evidence="7">
    <location>
        <begin position="37"/>
        <end position="55"/>
    </location>
</feature>